<gene>
    <name evidence="6" type="ORF">CLV84_4004</name>
</gene>
<accession>A0A2S6I0F1</accession>
<dbReference type="Proteomes" id="UP000237662">
    <property type="component" value="Unassembled WGS sequence"/>
</dbReference>
<keyword evidence="2 6" id="KW-0645">Protease</keyword>
<dbReference type="InterPro" id="IPR001478">
    <property type="entry name" value="PDZ"/>
</dbReference>
<dbReference type="InterPro" id="IPR009003">
    <property type="entry name" value="Peptidase_S1_PA"/>
</dbReference>
<dbReference type="Pfam" id="PF13365">
    <property type="entry name" value="Trypsin_2"/>
    <property type="match status" value="1"/>
</dbReference>
<dbReference type="AlphaFoldDB" id="A0A2S6I0F1"/>
<keyword evidence="3" id="KW-0378">Hydrolase</keyword>
<evidence type="ECO:0000256" key="4">
    <source>
        <dbReference type="ARBA" id="ARBA00022825"/>
    </source>
</evidence>
<proteinExistence type="inferred from homology"/>
<dbReference type="SUPFAM" id="SSF50494">
    <property type="entry name" value="Trypsin-like serine proteases"/>
    <property type="match status" value="1"/>
</dbReference>
<comment type="caution">
    <text evidence="6">The sequence shown here is derived from an EMBL/GenBank/DDBJ whole genome shotgun (WGS) entry which is preliminary data.</text>
</comment>
<dbReference type="EMBL" id="PTJC01000008">
    <property type="protein sequence ID" value="PPK84235.1"/>
    <property type="molecule type" value="Genomic_DNA"/>
</dbReference>
<dbReference type="PROSITE" id="PS50106">
    <property type="entry name" value="PDZ"/>
    <property type="match status" value="2"/>
</dbReference>
<protein>
    <submittedName>
        <fullName evidence="6">Do/DeqQ family serine protease</fullName>
    </submittedName>
</protein>
<dbReference type="SUPFAM" id="SSF50156">
    <property type="entry name" value="PDZ domain-like"/>
    <property type="match status" value="2"/>
</dbReference>
<comment type="similarity">
    <text evidence="1">Belongs to the peptidase S1C family.</text>
</comment>
<dbReference type="GO" id="GO:0006508">
    <property type="term" value="P:proteolysis"/>
    <property type="evidence" value="ECO:0007669"/>
    <property type="project" value="UniProtKB-KW"/>
</dbReference>
<dbReference type="PANTHER" id="PTHR22939">
    <property type="entry name" value="SERINE PROTEASE FAMILY S1C HTRA-RELATED"/>
    <property type="match status" value="1"/>
</dbReference>
<dbReference type="PANTHER" id="PTHR22939:SF129">
    <property type="entry name" value="SERINE PROTEASE HTRA2, MITOCHONDRIAL"/>
    <property type="match status" value="1"/>
</dbReference>
<organism evidence="6 7">
    <name type="scientific">Neolewinella xylanilytica</name>
    <dbReference type="NCBI Taxonomy" id="1514080"/>
    <lineage>
        <taxon>Bacteria</taxon>
        <taxon>Pseudomonadati</taxon>
        <taxon>Bacteroidota</taxon>
        <taxon>Saprospiria</taxon>
        <taxon>Saprospirales</taxon>
        <taxon>Lewinellaceae</taxon>
        <taxon>Neolewinella</taxon>
    </lineage>
</organism>
<evidence type="ECO:0000256" key="2">
    <source>
        <dbReference type="ARBA" id="ARBA00022670"/>
    </source>
</evidence>
<name>A0A2S6I0F1_9BACT</name>
<dbReference type="PRINTS" id="PR00834">
    <property type="entry name" value="PROTEASES2C"/>
</dbReference>
<dbReference type="GO" id="GO:0004252">
    <property type="term" value="F:serine-type endopeptidase activity"/>
    <property type="evidence" value="ECO:0007669"/>
    <property type="project" value="InterPro"/>
</dbReference>
<evidence type="ECO:0000256" key="3">
    <source>
        <dbReference type="ARBA" id="ARBA00022801"/>
    </source>
</evidence>
<dbReference type="SMART" id="SM00228">
    <property type="entry name" value="PDZ"/>
    <property type="match status" value="2"/>
</dbReference>
<dbReference type="OrthoDB" id="9758917at2"/>
<dbReference type="InterPro" id="IPR036034">
    <property type="entry name" value="PDZ_sf"/>
</dbReference>
<dbReference type="Pfam" id="PF00595">
    <property type="entry name" value="PDZ"/>
    <property type="match status" value="1"/>
</dbReference>
<feature type="domain" description="PDZ" evidence="5">
    <location>
        <begin position="263"/>
        <end position="325"/>
    </location>
</feature>
<keyword evidence="4" id="KW-0720">Serine protease</keyword>
<dbReference type="Pfam" id="PF13180">
    <property type="entry name" value="PDZ_2"/>
    <property type="match status" value="1"/>
</dbReference>
<dbReference type="Gene3D" id="2.30.42.10">
    <property type="match status" value="2"/>
</dbReference>
<evidence type="ECO:0000259" key="5">
    <source>
        <dbReference type="PROSITE" id="PS50106"/>
    </source>
</evidence>
<dbReference type="Gene3D" id="2.40.10.120">
    <property type="match status" value="1"/>
</dbReference>
<dbReference type="InterPro" id="IPR001940">
    <property type="entry name" value="Peptidase_S1C"/>
</dbReference>
<reference evidence="6 7" key="1">
    <citation type="submission" date="2018-02" db="EMBL/GenBank/DDBJ databases">
        <title>Genomic Encyclopedia of Archaeal and Bacterial Type Strains, Phase II (KMG-II): from individual species to whole genera.</title>
        <authorList>
            <person name="Goeker M."/>
        </authorList>
    </citation>
    <scope>NUCLEOTIDE SEQUENCE [LARGE SCALE GENOMIC DNA]</scope>
    <source>
        <strain evidence="6 7">DSM 29526</strain>
    </source>
</reference>
<sequence length="466" mass="50242">MASRWIIIVGLVAFFSAFLGVAAGRWMVADAPQRSASPVDFRAELTPRAFAGSAPTHFIDASERVMPAVVAVQSYRHGSLLAGIDEGSVTSGSAVIISSNGYIATNHHVVEGAHRIRVTLQDRREFDARVIGIDESTDLALLKIDVEGLAAVVFGDSDSLRVGEWVLAIGNPYSLNSTVTTGIVSAKGRSIDVLRADDRIETFIQTDAAVNPGNSGGALVNTAGQLIGINTAIITNSGRHEGYAFAIPGNLARRVLNDLRDYGEVKRAVMGAWIQALNDAQAKRLRLPTARGALITSLTPDGPAARGGLEAGDVLIAINGADVNSSPEMQDQLSRYRPGETVRVTYIRNGRTRELSILLRDKLNQSGLLVSERSGDLLQRLGFEVKALTYEEYDRFPEGGVRVTVVFKGSPADRSNLRPGFIITGFNGRPVANVESLFLGLAESDSHFFKGVYPDHNTEYYYQLVD</sequence>
<evidence type="ECO:0000313" key="6">
    <source>
        <dbReference type="EMBL" id="PPK84235.1"/>
    </source>
</evidence>
<evidence type="ECO:0000256" key="1">
    <source>
        <dbReference type="ARBA" id="ARBA00010541"/>
    </source>
</evidence>
<evidence type="ECO:0000313" key="7">
    <source>
        <dbReference type="Proteomes" id="UP000237662"/>
    </source>
</evidence>
<feature type="domain" description="PDZ" evidence="5">
    <location>
        <begin position="367"/>
        <end position="434"/>
    </location>
</feature>
<keyword evidence="7" id="KW-1185">Reference proteome</keyword>
<dbReference type="FunFam" id="2.40.10.10:FF:000001">
    <property type="entry name" value="Periplasmic serine protease DegS"/>
    <property type="match status" value="1"/>
</dbReference>